<dbReference type="EC" id="3.1.21.-" evidence="6"/>
<dbReference type="SUPFAM" id="SSF116734">
    <property type="entry name" value="DNA methylase specificity domain"/>
    <property type="match status" value="2"/>
</dbReference>
<dbReference type="PANTHER" id="PTHR30408:SF12">
    <property type="entry name" value="TYPE I RESTRICTION ENZYME MJAVIII SPECIFICITY SUBUNIT"/>
    <property type="match status" value="1"/>
</dbReference>
<dbReference type="PANTHER" id="PTHR30408">
    <property type="entry name" value="TYPE-1 RESTRICTION ENZYME ECOKI SPECIFICITY PROTEIN"/>
    <property type="match status" value="1"/>
</dbReference>
<keyword evidence="2" id="KW-0680">Restriction system</keyword>
<sequence length="417" mass="45898">MEVAAPNYVFDIGPLPSDWRIVPLGEVGRWYSGGTPSMKNPAYWQGDIPWVSPKDMKVSRLRDSVDHISNLAVSEGARLMPSGTILMVIRGMILAHSFPVARAELPVAFNQDMKGLVVHDGYASNYVLYWLIGHAQKLRGLTTESTHGTKRLPPETLYRVPFPLPPTLAEQEAIAGALSDADALIESLEQLVAKKRQIKHGAMQQLLTGQKRLPGFSGEWETKRLGELGTFLKGSGVTKSQTFSGDLPCVRYGEIYTRHNDYVTTYFSWISREVAQTATRLRRGDILFAGSGETKEEIGKCVAFIHDIEAYAGGDIVILRTGKADPLFLGFYLNTSEIARQKASLGQGDAVVHISASALATIQGRFPKLEEQQAIAAILSDMDVEIAALEAKLAKARQVKQGMMQELLTGRIRLMEK</sequence>
<dbReference type="Pfam" id="PF01420">
    <property type="entry name" value="Methylase_S"/>
    <property type="match status" value="2"/>
</dbReference>
<dbReference type="Gene3D" id="1.10.287.1120">
    <property type="entry name" value="Bipartite methylase S protein"/>
    <property type="match status" value="1"/>
</dbReference>
<dbReference type="Proteomes" id="UP000676506">
    <property type="component" value="Chromosome 1"/>
</dbReference>
<dbReference type="InterPro" id="IPR000055">
    <property type="entry name" value="Restrct_endonuc_typeI_TRD"/>
</dbReference>
<evidence type="ECO:0000256" key="1">
    <source>
        <dbReference type="ARBA" id="ARBA00010923"/>
    </source>
</evidence>
<name>A0ABX8B5S6_9BACT</name>
<keyword evidence="6" id="KW-0255">Endonuclease</keyword>
<feature type="domain" description="Type I restriction modification DNA specificity" evidence="5">
    <location>
        <begin position="16"/>
        <end position="191"/>
    </location>
</feature>
<evidence type="ECO:0000256" key="2">
    <source>
        <dbReference type="ARBA" id="ARBA00022747"/>
    </source>
</evidence>
<keyword evidence="7" id="KW-1185">Reference proteome</keyword>
<dbReference type="InterPro" id="IPR044946">
    <property type="entry name" value="Restrct_endonuc_typeI_TRD_sf"/>
</dbReference>
<evidence type="ECO:0000256" key="4">
    <source>
        <dbReference type="SAM" id="Coils"/>
    </source>
</evidence>
<keyword evidence="4" id="KW-0175">Coiled coil</keyword>
<dbReference type="CDD" id="cd17268">
    <property type="entry name" value="RMtype1_S_Ara36733I_TRD1-CR1_like"/>
    <property type="match status" value="1"/>
</dbReference>
<evidence type="ECO:0000259" key="5">
    <source>
        <dbReference type="Pfam" id="PF01420"/>
    </source>
</evidence>
<feature type="coiled-coil region" evidence="4">
    <location>
        <begin position="379"/>
        <end position="406"/>
    </location>
</feature>
<dbReference type="CDD" id="cd17249">
    <property type="entry name" value="RMtype1_S_EcoR124I-TRD2-CR2_like"/>
    <property type="match status" value="1"/>
</dbReference>
<dbReference type="EMBL" id="CP072648">
    <property type="protein sequence ID" value="QUW02318.1"/>
    <property type="molecule type" value="Genomic_DNA"/>
</dbReference>
<dbReference type="Gene3D" id="3.90.220.20">
    <property type="entry name" value="DNA methylase specificity domains"/>
    <property type="match status" value="2"/>
</dbReference>
<comment type="similarity">
    <text evidence="1">Belongs to the type-I restriction system S methylase family.</text>
</comment>
<dbReference type="GO" id="GO:0016787">
    <property type="term" value="F:hydrolase activity"/>
    <property type="evidence" value="ECO:0007669"/>
    <property type="project" value="UniProtKB-KW"/>
</dbReference>
<keyword evidence="6" id="KW-0540">Nuclease</keyword>
<evidence type="ECO:0000313" key="7">
    <source>
        <dbReference type="Proteomes" id="UP000676506"/>
    </source>
</evidence>
<evidence type="ECO:0000313" key="6">
    <source>
        <dbReference type="EMBL" id="QUW02318.1"/>
    </source>
</evidence>
<keyword evidence="6" id="KW-0378">Hydrolase</keyword>
<keyword evidence="3" id="KW-0238">DNA-binding</keyword>
<dbReference type="GO" id="GO:0004519">
    <property type="term" value="F:endonuclease activity"/>
    <property type="evidence" value="ECO:0007669"/>
    <property type="project" value="UniProtKB-KW"/>
</dbReference>
<organism evidence="6 7">
    <name type="scientific">Chloracidobacterium validum</name>
    <dbReference type="NCBI Taxonomy" id="2821543"/>
    <lineage>
        <taxon>Bacteria</taxon>
        <taxon>Pseudomonadati</taxon>
        <taxon>Acidobacteriota</taxon>
        <taxon>Terriglobia</taxon>
        <taxon>Terriglobales</taxon>
        <taxon>Acidobacteriaceae</taxon>
        <taxon>Chloracidobacterium</taxon>
    </lineage>
</organism>
<reference evidence="6 7" key="1">
    <citation type="submission" date="2021-03" db="EMBL/GenBank/DDBJ databases">
        <title>Genomic and phenotypic characterization of Chloracidobacterium isolates provides evidence for multiple species.</title>
        <authorList>
            <person name="Saini M.K."/>
            <person name="Costas A.M.G."/>
            <person name="Tank M."/>
            <person name="Bryant D.A."/>
        </authorList>
    </citation>
    <scope>NUCLEOTIDE SEQUENCE [LARGE SCALE GENOMIC DNA]</scope>
    <source>
        <strain evidence="6 7">BV2-C</strain>
    </source>
</reference>
<proteinExistence type="inferred from homology"/>
<dbReference type="InterPro" id="IPR052021">
    <property type="entry name" value="Type-I_RS_S_subunit"/>
</dbReference>
<accession>A0ABX8B5S6</accession>
<feature type="domain" description="Type I restriction modification DNA specificity" evidence="5">
    <location>
        <begin position="219"/>
        <end position="392"/>
    </location>
</feature>
<protein>
    <submittedName>
        <fullName evidence="6">Restriction endonuclease subunit S</fullName>
        <ecNumber evidence="6">3.1.21.-</ecNumber>
    </submittedName>
</protein>
<dbReference type="RefSeq" id="WP_211428208.1">
    <property type="nucleotide sequence ID" value="NZ_CP072648.1"/>
</dbReference>
<gene>
    <name evidence="6" type="ORF">J8C06_08105</name>
</gene>
<evidence type="ECO:0000256" key="3">
    <source>
        <dbReference type="ARBA" id="ARBA00023125"/>
    </source>
</evidence>